<organism evidence="2 3">
    <name type="scientific">Exidia glandulosa HHB12029</name>
    <dbReference type="NCBI Taxonomy" id="1314781"/>
    <lineage>
        <taxon>Eukaryota</taxon>
        <taxon>Fungi</taxon>
        <taxon>Dikarya</taxon>
        <taxon>Basidiomycota</taxon>
        <taxon>Agaricomycotina</taxon>
        <taxon>Agaricomycetes</taxon>
        <taxon>Auriculariales</taxon>
        <taxon>Exidiaceae</taxon>
        <taxon>Exidia</taxon>
    </lineage>
</organism>
<evidence type="ECO:0000256" key="1">
    <source>
        <dbReference type="SAM" id="SignalP"/>
    </source>
</evidence>
<gene>
    <name evidence="2" type="ORF">EXIGLDRAFT_776035</name>
</gene>
<sequence>MPVFAFTVGSLGDILAVLQLAWEIRQNLSDAAGASNAIQALVREIDAFALAVEGARSVLERSQSVPPSLRNSVAFILANCAELLREVQKKIAVRRQQVLQDQGASAWSAIWAACAWTFLGGERDIECLRRRLAEQHSALQMIFTAYQSSALHAQEDNFVEVWRGVRLLIERLPARVPNDIPPFVFFNEQGYGVEPLADVPFTVSTHGVIDGD</sequence>
<dbReference type="OrthoDB" id="3271094at2759"/>
<evidence type="ECO:0000313" key="2">
    <source>
        <dbReference type="EMBL" id="KZV84946.1"/>
    </source>
</evidence>
<dbReference type="AlphaFoldDB" id="A0A165DMY8"/>
<dbReference type="EMBL" id="KV426205">
    <property type="protein sequence ID" value="KZV84946.1"/>
    <property type="molecule type" value="Genomic_DNA"/>
</dbReference>
<proteinExistence type="predicted"/>
<feature type="signal peptide" evidence="1">
    <location>
        <begin position="1"/>
        <end position="16"/>
    </location>
</feature>
<reference evidence="2 3" key="1">
    <citation type="journal article" date="2016" name="Mol. Biol. Evol.">
        <title>Comparative Genomics of Early-Diverging Mushroom-Forming Fungi Provides Insights into the Origins of Lignocellulose Decay Capabilities.</title>
        <authorList>
            <person name="Nagy L.G."/>
            <person name="Riley R."/>
            <person name="Tritt A."/>
            <person name="Adam C."/>
            <person name="Daum C."/>
            <person name="Floudas D."/>
            <person name="Sun H."/>
            <person name="Yadav J.S."/>
            <person name="Pangilinan J."/>
            <person name="Larsson K.H."/>
            <person name="Matsuura K."/>
            <person name="Barry K."/>
            <person name="Labutti K."/>
            <person name="Kuo R."/>
            <person name="Ohm R.A."/>
            <person name="Bhattacharya S.S."/>
            <person name="Shirouzu T."/>
            <person name="Yoshinaga Y."/>
            <person name="Martin F.M."/>
            <person name="Grigoriev I.V."/>
            <person name="Hibbett D.S."/>
        </authorList>
    </citation>
    <scope>NUCLEOTIDE SEQUENCE [LARGE SCALE GENOMIC DNA]</scope>
    <source>
        <strain evidence="2 3">HHB12029</strain>
    </source>
</reference>
<dbReference type="InParanoid" id="A0A165DMY8"/>
<keyword evidence="3" id="KW-1185">Reference proteome</keyword>
<evidence type="ECO:0008006" key="4">
    <source>
        <dbReference type="Google" id="ProtNLM"/>
    </source>
</evidence>
<keyword evidence="1" id="KW-0732">Signal</keyword>
<dbReference type="Proteomes" id="UP000077266">
    <property type="component" value="Unassembled WGS sequence"/>
</dbReference>
<feature type="chain" id="PRO_5007856654" description="Fungal N-terminal domain-containing protein" evidence="1">
    <location>
        <begin position="17"/>
        <end position="212"/>
    </location>
</feature>
<name>A0A165DMY8_EXIGL</name>
<evidence type="ECO:0000313" key="3">
    <source>
        <dbReference type="Proteomes" id="UP000077266"/>
    </source>
</evidence>
<accession>A0A165DMY8</accession>
<protein>
    <recommendedName>
        <fullName evidence="4">Fungal N-terminal domain-containing protein</fullName>
    </recommendedName>
</protein>